<reference evidence="1" key="1">
    <citation type="journal article" date="2015" name="Nature">
        <title>Complex archaea that bridge the gap between prokaryotes and eukaryotes.</title>
        <authorList>
            <person name="Spang A."/>
            <person name="Saw J.H."/>
            <person name="Jorgensen S.L."/>
            <person name="Zaremba-Niedzwiedzka K."/>
            <person name="Martijn J."/>
            <person name="Lind A.E."/>
            <person name="van Eijk R."/>
            <person name="Schleper C."/>
            <person name="Guy L."/>
            <person name="Ettema T.J."/>
        </authorList>
    </citation>
    <scope>NUCLEOTIDE SEQUENCE</scope>
</reference>
<proteinExistence type="predicted"/>
<evidence type="ECO:0000313" key="1">
    <source>
        <dbReference type="EMBL" id="KKN57989.1"/>
    </source>
</evidence>
<sequence length="68" mass="7795">MEKINVENIEKELKQVKSGERVKCIYCGEDIHISKFAGVSKKGLFCNSFFCLLELIKENEQEKGGKKK</sequence>
<protein>
    <submittedName>
        <fullName evidence="1">Uncharacterized protein</fullName>
    </submittedName>
</protein>
<accession>A0A0F9RTD4</accession>
<dbReference type="AlphaFoldDB" id="A0A0F9RTD4"/>
<organism evidence="1">
    <name type="scientific">marine sediment metagenome</name>
    <dbReference type="NCBI Taxonomy" id="412755"/>
    <lineage>
        <taxon>unclassified sequences</taxon>
        <taxon>metagenomes</taxon>
        <taxon>ecological metagenomes</taxon>
    </lineage>
</organism>
<comment type="caution">
    <text evidence="1">The sequence shown here is derived from an EMBL/GenBank/DDBJ whole genome shotgun (WGS) entry which is preliminary data.</text>
</comment>
<dbReference type="EMBL" id="LAZR01000780">
    <property type="protein sequence ID" value="KKN57989.1"/>
    <property type="molecule type" value="Genomic_DNA"/>
</dbReference>
<gene>
    <name evidence="1" type="ORF">LCGC14_0556470</name>
</gene>
<name>A0A0F9RTD4_9ZZZZ</name>